<reference evidence="6 7" key="1">
    <citation type="submission" date="2016-10" db="EMBL/GenBank/DDBJ databases">
        <authorList>
            <person name="de Groot N.N."/>
        </authorList>
    </citation>
    <scope>NUCLEOTIDE SEQUENCE [LARGE SCALE GENOMIC DNA]</scope>
    <source>
        <strain evidence="6 7">CGMCC 1.6291</strain>
    </source>
</reference>
<keyword evidence="7" id="KW-1185">Reference proteome</keyword>
<accession>A0A1H8S0V6</accession>
<sequence length="311" mass="33910">MPSPRPSRPRIGLALGGGSARGWSHIGVIKALAEMDIEPDLVAGTSVGAIVGSIYGLDALEAFEEWVMRLSRRDIIGYMDLGFSSGGFFEGKRLVKTFREHFGEARFEDLRLPLGVVATELETGLEVWLRDGGLPEAVRASISLPGIFTPVQHNGRWLVDGGLVNPVPVSLCRAMGAERVIAVSLNGDLVGRHIRRPRQPEVEEEAVDPNWMDRLSAGIREHAPWLKVPPMPQLRGGDPTPGLLQVTANSINIMQDRITRSRMAGDPPDMLISPRLSHIGLLEFDRAAEAIAEGEAAVRRMAPALQDLFEV</sequence>
<dbReference type="SUPFAM" id="SSF52151">
    <property type="entry name" value="FabD/lysophospholipase-like"/>
    <property type="match status" value="1"/>
</dbReference>
<feature type="active site" description="Proton acceptor" evidence="4">
    <location>
        <position position="160"/>
    </location>
</feature>
<name>A0A1H8S0V6_9GAMM</name>
<feature type="domain" description="PNPLA" evidence="5">
    <location>
        <begin position="13"/>
        <end position="173"/>
    </location>
</feature>
<proteinExistence type="predicted"/>
<dbReference type="PANTHER" id="PTHR14226:SF76">
    <property type="entry name" value="NTE FAMILY PROTEIN RSSA"/>
    <property type="match status" value="1"/>
</dbReference>
<evidence type="ECO:0000256" key="3">
    <source>
        <dbReference type="ARBA" id="ARBA00023098"/>
    </source>
</evidence>
<evidence type="ECO:0000313" key="6">
    <source>
        <dbReference type="EMBL" id="SEO72321.1"/>
    </source>
</evidence>
<dbReference type="NCBIfam" id="NF007623">
    <property type="entry name" value="PRK10279.1"/>
    <property type="match status" value="1"/>
</dbReference>
<keyword evidence="2 4" id="KW-0442">Lipid degradation</keyword>
<dbReference type="PROSITE" id="PS51635">
    <property type="entry name" value="PNPLA"/>
    <property type="match status" value="1"/>
</dbReference>
<dbReference type="EMBL" id="FOEG01000002">
    <property type="protein sequence ID" value="SEO72321.1"/>
    <property type="molecule type" value="Genomic_DNA"/>
</dbReference>
<keyword evidence="1 4" id="KW-0378">Hydrolase</keyword>
<feature type="active site" description="Nucleophile" evidence="4">
    <location>
        <position position="46"/>
    </location>
</feature>
<comment type="caution">
    <text evidence="4">Lacks conserved residue(s) required for the propagation of feature annotation.</text>
</comment>
<dbReference type="InterPro" id="IPR002641">
    <property type="entry name" value="PNPLA_dom"/>
</dbReference>
<dbReference type="InterPro" id="IPR016035">
    <property type="entry name" value="Acyl_Trfase/lysoPLipase"/>
</dbReference>
<gene>
    <name evidence="6" type="ORF">SAMN04488052_102392</name>
</gene>
<evidence type="ECO:0000256" key="4">
    <source>
        <dbReference type="PROSITE-ProRule" id="PRU01161"/>
    </source>
</evidence>
<dbReference type="RefSeq" id="WP_245753965.1">
    <property type="nucleotide sequence ID" value="NZ_FOEG01000002.1"/>
</dbReference>
<dbReference type="AlphaFoldDB" id="A0A1H8S0V6"/>
<dbReference type="PANTHER" id="PTHR14226">
    <property type="entry name" value="NEUROPATHY TARGET ESTERASE/SWISS CHEESE D.MELANOGASTER"/>
    <property type="match status" value="1"/>
</dbReference>
<dbReference type="STRING" id="406100.SAMN04488052_102392"/>
<evidence type="ECO:0000259" key="5">
    <source>
        <dbReference type="PROSITE" id="PS51635"/>
    </source>
</evidence>
<evidence type="ECO:0000256" key="1">
    <source>
        <dbReference type="ARBA" id="ARBA00022801"/>
    </source>
</evidence>
<evidence type="ECO:0000313" key="7">
    <source>
        <dbReference type="Proteomes" id="UP000199657"/>
    </source>
</evidence>
<dbReference type="GO" id="GO:0016042">
    <property type="term" value="P:lipid catabolic process"/>
    <property type="evidence" value="ECO:0007669"/>
    <property type="project" value="UniProtKB-UniRule"/>
</dbReference>
<feature type="short sequence motif" description="GXSXG" evidence="4">
    <location>
        <begin position="44"/>
        <end position="48"/>
    </location>
</feature>
<evidence type="ECO:0000256" key="2">
    <source>
        <dbReference type="ARBA" id="ARBA00022963"/>
    </source>
</evidence>
<feature type="short sequence motif" description="DGA/G" evidence="4">
    <location>
        <begin position="160"/>
        <end position="162"/>
    </location>
</feature>
<dbReference type="InterPro" id="IPR050301">
    <property type="entry name" value="NTE"/>
</dbReference>
<dbReference type="Pfam" id="PF01734">
    <property type="entry name" value="Patatin"/>
    <property type="match status" value="1"/>
</dbReference>
<protein>
    <submittedName>
        <fullName evidence="6">NTE family protein</fullName>
    </submittedName>
</protein>
<dbReference type="Gene3D" id="3.40.1090.10">
    <property type="entry name" value="Cytosolic phospholipase A2 catalytic domain"/>
    <property type="match status" value="1"/>
</dbReference>
<dbReference type="Proteomes" id="UP000199657">
    <property type="component" value="Unassembled WGS sequence"/>
</dbReference>
<keyword evidence="3 4" id="KW-0443">Lipid metabolism</keyword>
<organism evidence="6 7">
    <name type="scientific">Aquisalimonas asiatica</name>
    <dbReference type="NCBI Taxonomy" id="406100"/>
    <lineage>
        <taxon>Bacteria</taxon>
        <taxon>Pseudomonadati</taxon>
        <taxon>Pseudomonadota</taxon>
        <taxon>Gammaproteobacteria</taxon>
        <taxon>Chromatiales</taxon>
        <taxon>Ectothiorhodospiraceae</taxon>
        <taxon>Aquisalimonas</taxon>
    </lineage>
</organism>
<dbReference type="GO" id="GO:0016787">
    <property type="term" value="F:hydrolase activity"/>
    <property type="evidence" value="ECO:0007669"/>
    <property type="project" value="UniProtKB-UniRule"/>
</dbReference>